<proteinExistence type="predicted"/>
<dbReference type="PANTHER" id="PTHR33677:SF3">
    <property type="entry name" value="COPPER-SENSING TRANSCRIPTIONAL REPRESSOR RICR"/>
    <property type="match status" value="1"/>
</dbReference>
<protein>
    <submittedName>
        <fullName evidence="2">Metal-sensing transcriptional repressor</fullName>
    </submittedName>
</protein>
<evidence type="ECO:0000313" key="3">
    <source>
        <dbReference type="Proteomes" id="UP000318521"/>
    </source>
</evidence>
<dbReference type="OrthoDB" id="9811244at2"/>
<dbReference type="InterPro" id="IPR003735">
    <property type="entry name" value="Metal_Tscrpt_repr"/>
</dbReference>
<gene>
    <name evidence="2" type="ORF">FN960_16860</name>
</gene>
<dbReference type="PANTHER" id="PTHR33677">
    <property type="entry name" value="TRANSCRIPTIONAL REPRESSOR FRMR-RELATED"/>
    <property type="match status" value="1"/>
</dbReference>
<sequence>MEHNHQTVHHRTTMSKEQLTNRLKRIEGQVRGVQKMVEEDRYCVDILTQISAINAAMKKVSLQLLEDHTKHCVADAIKEGEGDASIEELMSVFERFTKA</sequence>
<organism evidence="2 3">
    <name type="scientific">Alkalicoccobacillus porphyridii</name>
    <dbReference type="NCBI Taxonomy" id="2597270"/>
    <lineage>
        <taxon>Bacteria</taxon>
        <taxon>Bacillati</taxon>
        <taxon>Bacillota</taxon>
        <taxon>Bacilli</taxon>
        <taxon>Bacillales</taxon>
        <taxon>Bacillaceae</taxon>
        <taxon>Alkalicoccobacillus</taxon>
    </lineage>
</organism>
<reference evidence="2 3" key="1">
    <citation type="submission" date="2019-07" db="EMBL/GenBank/DDBJ databases">
        <authorList>
            <person name="Park Y.J."/>
            <person name="Jeong S.E."/>
            <person name="Jung H.S."/>
        </authorList>
    </citation>
    <scope>NUCLEOTIDE SEQUENCE [LARGE SCALE GENOMIC DNA]</scope>
    <source>
        <strain evidence="3">P16(2019)</strain>
    </source>
</reference>
<dbReference type="GO" id="GO:0003677">
    <property type="term" value="F:DNA binding"/>
    <property type="evidence" value="ECO:0007669"/>
    <property type="project" value="InterPro"/>
</dbReference>
<dbReference type="Gene3D" id="1.20.58.1000">
    <property type="entry name" value="Metal-sensitive repressor, helix protomer"/>
    <property type="match status" value="1"/>
</dbReference>
<dbReference type="RefSeq" id="WP_143850027.1">
    <property type="nucleotide sequence ID" value="NZ_VLXZ01000012.1"/>
</dbReference>
<feature type="region of interest" description="Disordered" evidence="1">
    <location>
        <begin position="1"/>
        <end position="21"/>
    </location>
</feature>
<dbReference type="GO" id="GO:0046872">
    <property type="term" value="F:metal ion binding"/>
    <property type="evidence" value="ECO:0007669"/>
    <property type="project" value="InterPro"/>
</dbReference>
<feature type="compositionally biased region" description="Basic residues" evidence="1">
    <location>
        <begin position="1"/>
        <end position="13"/>
    </location>
</feature>
<dbReference type="InterPro" id="IPR038390">
    <property type="entry name" value="Metal_Tscrpt_repr_sf"/>
</dbReference>
<dbReference type="Pfam" id="PF02583">
    <property type="entry name" value="Trns_repr_metal"/>
    <property type="match status" value="1"/>
</dbReference>
<dbReference type="EMBL" id="VLXZ01000012">
    <property type="protein sequence ID" value="TSB45365.1"/>
    <property type="molecule type" value="Genomic_DNA"/>
</dbReference>
<name>A0A553ZVJ7_9BACI</name>
<dbReference type="Proteomes" id="UP000318521">
    <property type="component" value="Unassembled WGS sequence"/>
</dbReference>
<keyword evidence="3" id="KW-1185">Reference proteome</keyword>
<dbReference type="GO" id="GO:0045892">
    <property type="term" value="P:negative regulation of DNA-templated transcription"/>
    <property type="evidence" value="ECO:0007669"/>
    <property type="project" value="UniProtKB-ARBA"/>
</dbReference>
<dbReference type="AlphaFoldDB" id="A0A553ZVJ7"/>
<accession>A0A553ZVJ7</accession>
<evidence type="ECO:0000256" key="1">
    <source>
        <dbReference type="SAM" id="MobiDB-lite"/>
    </source>
</evidence>
<comment type="caution">
    <text evidence="2">The sequence shown here is derived from an EMBL/GenBank/DDBJ whole genome shotgun (WGS) entry which is preliminary data.</text>
</comment>
<evidence type="ECO:0000313" key="2">
    <source>
        <dbReference type="EMBL" id="TSB45365.1"/>
    </source>
</evidence>